<name>G0NW20_CAEBE</name>
<feature type="region of interest" description="Disordered" evidence="1">
    <location>
        <begin position="1"/>
        <end position="24"/>
    </location>
</feature>
<proteinExistence type="predicted"/>
<keyword evidence="3" id="KW-1185">Reference proteome</keyword>
<feature type="compositionally biased region" description="Basic residues" evidence="1">
    <location>
        <begin position="1"/>
        <end position="14"/>
    </location>
</feature>
<feature type="compositionally biased region" description="Basic and acidic residues" evidence="1">
    <location>
        <begin position="15"/>
        <end position="24"/>
    </location>
</feature>
<dbReference type="Proteomes" id="UP000008068">
    <property type="component" value="Unassembled WGS sequence"/>
</dbReference>
<protein>
    <submittedName>
        <fullName evidence="2">Uncharacterized protein</fullName>
    </submittedName>
</protein>
<dbReference type="EMBL" id="GL379960">
    <property type="protein sequence ID" value="EGT38591.1"/>
    <property type="molecule type" value="Genomic_DNA"/>
</dbReference>
<evidence type="ECO:0000313" key="3">
    <source>
        <dbReference type="Proteomes" id="UP000008068"/>
    </source>
</evidence>
<reference evidence="3" key="1">
    <citation type="submission" date="2011-07" db="EMBL/GenBank/DDBJ databases">
        <authorList>
            <consortium name="Caenorhabditis brenneri Sequencing and Analysis Consortium"/>
            <person name="Wilson R.K."/>
        </authorList>
    </citation>
    <scope>NUCLEOTIDE SEQUENCE [LARGE SCALE GENOMIC DNA]</scope>
    <source>
        <strain evidence="3">PB2801</strain>
    </source>
</reference>
<evidence type="ECO:0000256" key="1">
    <source>
        <dbReference type="SAM" id="MobiDB-lite"/>
    </source>
</evidence>
<dbReference type="AlphaFoldDB" id="G0NW20"/>
<evidence type="ECO:0000313" key="2">
    <source>
        <dbReference type="EMBL" id="EGT38591.1"/>
    </source>
</evidence>
<dbReference type="HOGENOM" id="CLU_2514635_0_0_1"/>
<sequence length="85" mass="9267">MKKKKGTTCIKTKRKPADVGGMKDSEGEIQETLQGGVTDKKMIVVISRHVRVNRSTLLRSMALLHPAGARCMKPPCVGLVETNCC</sequence>
<dbReference type="InParanoid" id="G0NW20"/>
<gene>
    <name evidence="2" type="ORF">CAEBREN_14419</name>
</gene>
<accession>G0NW20</accession>
<organism evidence="3">
    <name type="scientific">Caenorhabditis brenneri</name>
    <name type="common">Nematode worm</name>
    <dbReference type="NCBI Taxonomy" id="135651"/>
    <lineage>
        <taxon>Eukaryota</taxon>
        <taxon>Metazoa</taxon>
        <taxon>Ecdysozoa</taxon>
        <taxon>Nematoda</taxon>
        <taxon>Chromadorea</taxon>
        <taxon>Rhabditida</taxon>
        <taxon>Rhabditina</taxon>
        <taxon>Rhabditomorpha</taxon>
        <taxon>Rhabditoidea</taxon>
        <taxon>Rhabditidae</taxon>
        <taxon>Peloderinae</taxon>
        <taxon>Caenorhabditis</taxon>
    </lineage>
</organism>